<evidence type="ECO:0000313" key="8">
    <source>
        <dbReference type="Proteomes" id="UP000829580"/>
    </source>
</evidence>
<evidence type="ECO:0008006" key="9">
    <source>
        <dbReference type="Google" id="ProtNLM"/>
    </source>
</evidence>
<dbReference type="RefSeq" id="WP_241439340.1">
    <property type="nucleotide sequence ID" value="NZ_CP093033.1"/>
</dbReference>
<dbReference type="Pfam" id="PF08479">
    <property type="entry name" value="POTRA_2"/>
    <property type="match status" value="1"/>
</dbReference>
<dbReference type="PANTHER" id="PTHR34597">
    <property type="entry name" value="SLR1661 PROTEIN"/>
    <property type="match status" value="1"/>
</dbReference>
<dbReference type="Gene3D" id="2.40.160.50">
    <property type="entry name" value="membrane protein fhac: a member of the omp85/tpsb transporter family"/>
    <property type="match status" value="1"/>
</dbReference>
<dbReference type="Pfam" id="PF17287">
    <property type="entry name" value="POTRA_3"/>
    <property type="match status" value="1"/>
</dbReference>
<evidence type="ECO:0000259" key="6">
    <source>
        <dbReference type="Pfam" id="PF17287"/>
    </source>
</evidence>
<dbReference type="InterPro" id="IPR051544">
    <property type="entry name" value="TPS_OM_transporter"/>
</dbReference>
<protein>
    <recommendedName>
        <fullName evidence="9">ShlB/FhaC/HecB family hemolysin secretion/activation protein</fullName>
    </recommendedName>
</protein>
<evidence type="ECO:0000259" key="5">
    <source>
        <dbReference type="Pfam" id="PF08479"/>
    </source>
</evidence>
<proteinExistence type="predicted"/>
<dbReference type="InterPro" id="IPR013686">
    <property type="entry name" value="Polypept-transport_assoc_ShlB"/>
</dbReference>
<dbReference type="Pfam" id="PF03865">
    <property type="entry name" value="ShlB"/>
    <property type="match status" value="1"/>
</dbReference>
<evidence type="ECO:0000313" key="7">
    <source>
        <dbReference type="EMBL" id="UNF29720.1"/>
    </source>
</evidence>
<evidence type="ECO:0000256" key="1">
    <source>
        <dbReference type="ARBA" id="ARBA00022452"/>
    </source>
</evidence>
<dbReference type="InterPro" id="IPR005565">
    <property type="entry name" value="Hemolysn_activator_HlyB_C"/>
</dbReference>
<feature type="domain" description="Haemolysin activator HlyB C-terminal" evidence="4">
    <location>
        <begin position="235"/>
        <end position="396"/>
    </location>
</feature>
<feature type="domain" description="Polypeptide-transport-associated ShlB-type" evidence="5">
    <location>
        <begin position="97"/>
        <end position="173"/>
    </location>
</feature>
<keyword evidence="3" id="KW-0998">Cell outer membrane</keyword>
<name>A0ABY3W1M8_9HYPH</name>
<dbReference type="InterPro" id="IPR035251">
    <property type="entry name" value="ShlB_POTRA"/>
</dbReference>
<keyword evidence="1" id="KW-1134">Transmembrane beta strand</keyword>
<reference evidence="7 8" key="1">
    <citation type="submission" date="2022-02" db="EMBL/GenBank/DDBJ databases">
        <title>Genomic structural plasticity of rodent-associated Bartonella in nature.</title>
        <authorList>
            <person name="Sousa K.C.M."/>
            <person name="Gutierrez R."/>
            <person name="Yahalomi D."/>
            <person name="Shalit T."/>
            <person name="Markus B."/>
            <person name="Nachum-Biala Y."/>
            <person name="Hawlena H."/>
            <person name="Marcos-Hadad E."/>
            <person name="Hazkani-Covo E."/>
            <person name="Neves H.R."/>
            <person name="Covo S."/>
            <person name="Harrus S."/>
        </authorList>
    </citation>
    <scope>NUCLEOTIDE SEQUENCE [LARGE SCALE GENOMIC DNA]</scope>
    <source>
        <strain evidence="7 8">B35_1_2</strain>
    </source>
</reference>
<evidence type="ECO:0000256" key="3">
    <source>
        <dbReference type="ARBA" id="ARBA00023237"/>
    </source>
</evidence>
<dbReference type="Proteomes" id="UP000829580">
    <property type="component" value="Chromosome"/>
</dbReference>
<evidence type="ECO:0000259" key="4">
    <source>
        <dbReference type="Pfam" id="PF03865"/>
    </source>
</evidence>
<dbReference type="EMBL" id="CP093033">
    <property type="protein sequence ID" value="UNF29720.1"/>
    <property type="molecule type" value="Genomic_DNA"/>
</dbReference>
<sequence length="783" mass="86845">MTKVGELFSVFFFLRQESFLRFFLSIVVLFGIFHSATVYAHSSTILSPRSPTDSFARGYSEEQRLERIENLRALTPKRTKTSTEKNPETLLGSGYCFPIHNIIVDGVYHIKERAISAVTDPYVGRCIGLADIQFLIKQLAKVYLDKGYVTARFYIPDQDIKNSKMLKFVVVEGKLSDIYYNGFAASAYNHVVWSAFPGLKGHILNMRDIEQGLDQINRLISGHATSELLPGREDGSTIVNISNQPGKAFKVTVSHDNLEQSSTGYARYHAGLKLENILGMNDAWDFSYQRSQTDYWGGSAQEGHSNNISVSVSIPYGYWTFGLNDTVYNYQSIIHGNFTDIETTGDSSELHASTSRVLHRDGLSLTTLNVGLSYKRTNKYLTTSDIANSAKATANSQGLSISAGGPMDQGKYGIGKNIAKNILDHSKAHDEEEGYTKSAISDGTIVITDEAGQKVLTGQNGAQTIASLNRDIATAHKGVSPIDVGKLEQIVHENREMATQLLEEGFKYSDESYKTMFLKEHPLAVVDCDEQGNIIYQTDENGESIEDARGQKIPNFHYLTEEEKQHLQEAADGKVHVSFNGIFTPPEEAAVYAEQHAKDKNNPLYFVIFPEAASSISELLVAGYQKLLENNFWGLTNSTQAAKALMYGYGLTGLELYGHSRGTMTLGNMLNSFKQEGVHGIANENTDINFYGPAFNVLSAVDLLRYLRDGKQTTIGFDGHKCVFVSRWIGGNDYTYETAPAGSNAWKEAWKMFTNLINPHTCLGNASPQCRYNYGSSHLEQTP</sequence>
<keyword evidence="8" id="KW-1185">Reference proteome</keyword>
<accession>A0ABY3W1M8</accession>
<keyword evidence="2" id="KW-0812">Transmembrane</keyword>
<dbReference type="Gene3D" id="3.10.20.310">
    <property type="entry name" value="membrane protein fhac"/>
    <property type="match status" value="1"/>
</dbReference>
<feature type="domain" description="ShlB POTRA" evidence="6">
    <location>
        <begin position="190"/>
        <end position="230"/>
    </location>
</feature>
<organism evidence="7 8">
    <name type="scientific">Bartonella krasnovii</name>
    <dbReference type="NCBI Taxonomy" id="2267275"/>
    <lineage>
        <taxon>Bacteria</taxon>
        <taxon>Pseudomonadati</taxon>
        <taxon>Pseudomonadota</taxon>
        <taxon>Alphaproteobacteria</taxon>
        <taxon>Hyphomicrobiales</taxon>
        <taxon>Bartonellaceae</taxon>
        <taxon>Bartonella</taxon>
    </lineage>
</organism>
<evidence type="ECO:0000256" key="2">
    <source>
        <dbReference type="ARBA" id="ARBA00022692"/>
    </source>
</evidence>
<gene>
    <name evidence="7" type="ORF">MNL13_02880</name>
</gene>
<keyword evidence="1" id="KW-0472">Membrane</keyword>
<dbReference type="PANTHER" id="PTHR34597:SF3">
    <property type="entry name" value="OUTER MEMBRANE TRANSPORTER CDIB"/>
    <property type="match status" value="1"/>
</dbReference>